<sequence>MKIRLLVFLFSISIGCYAQVSVGPTHVGKSRKFDEGVLEKFKNTETIFVLSETLGRYDYLRILEDSWDITPYQIVHIGDFDIDKYLNNKYSIAKLGGFIKTTSMGNGRYTSLYTYIDFLMYDGDRISKKLNKLSTKKREKKRNDIIEDNVQRIARIYIYPKDDFIHTSMSKSIDETFVSLYIDDVFFNYKPGFLKNYFQKVNNLIKDEEIYWMYESDYHKELKSLSSNKLYIPSYMTIKYNAWTGQDSEEDEENIEDVFKKYDYQYEIIDDTELSKKIMNNENLYYIRYVRMNTERFLQVVNSKNGEVVYRNYIPGLSHKIKSKHIKNLNKSIAKASKK</sequence>
<proteinExistence type="predicted"/>
<reference evidence="2" key="1">
    <citation type="submission" date="2015-10" db="EMBL/GenBank/DDBJ databases">
        <title>Draft genome sequence of Salegentibacter mishustinae KCTC 12263.</title>
        <authorList>
            <person name="Lin W."/>
            <person name="Zheng Q."/>
        </authorList>
    </citation>
    <scope>NUCLEOTIDE SEQUENCE [LARGE SCALE GENOMIC DNA]</scope>
    <source>
        <strain evidence="2">KCTC 12263</strain>
    </source>
</reference>
<name>A0A0Q9ZKC2_9FLAO</name>
<protein>
    <recommendedName>
        <fullName evidence="4">Lipoprotein</fullName>
    </recommendedName>
</protein>
<evidence type="ECO:0000313" key="3">
    <source>
        <dbReference type="Proteomes" id="UP000051643"/>
    </source>
</evidence>
<accession>A0A0Q9ZKC2</accession>
<evidence type="ECO:0000313" key="2">
    <source>
        <dbReference type="EMBL" id="KRG28856.1"/>
    </source>
</evidence>
<evidence type="ECO:0008006" key="4">
    <source>
        <dbReference type="Google" id="ProtNLM"/>
    </source>
</evidence>
<dbReference type="Proteomes" id="UP000051643">
    <property type="component" value="Unassembled WGS sequence"/>
</dbReference>
<evidence type="ECO:0000256" key="1">
    <source>
        <dbReference type="SAM" id="SignalP"/>
    </source>
</evidence>
<comment type="caution">
    <text evidence="2">The sequence shown here is derived from an EMBL/GenBank/DDBJ whole genome shotgun (WGS) entry which is preliminary data.</text>
</comment>
<gene>
    <name evidence="2" type="ORF">APR42_16635</name>
</gene>
<dbReference type="STRING" id="270918.APR42_16635"/>
<keyword evidence="3" id="KW-1185">Reference proteome</keyword>
<dbReference type="AlphaFoldDB" id="A0A0Q9ZKC2"/>
<feature type="chain" id="PRO_5006389590" description="Lipoprotein" evidence="1">
    <location>
        <begin position="19"/>
        <end position="339"/>
    </location>
</feature>
<feature type="signal peptide" evidence="1">
    <location>
        <begin position="1"/>
        <end position="18"/>
    </location>
</feature>
<dbReference type="RefSeq" id="WP_057481873.1">
    <property type="nucleotide sequence ID" value="NZ_BMWR01000015.1"/>
</dbReference>
<organism evidence="2 3">
    <name type="scientific">Salegentibacter mishustinae</name>
    <dbReference type="NCBI Taxonomy" id="270918"/>
    <lineage>
        <taxon>Bacteria</taxon>
        <taxon>Pseudomonadati</taxon>
        <taxon>Bacteroidota</taxon>
        <taxon>Flavobacteriia</taxon>
        <taxon>Flavobacteriales</taxon>
        <taxon>Flavobacteriaceae</taxon>
        <taxon>Salegentibacter</taxon>
    </lineage>
</organism>
<keyword evidence="1" id="KW-0732">Signal</keyword>
<dbReference type="PROSITE" id="PS51257">
    <property type="entry name" value="PROKAR_LIPOPROTEIN"/>
    <property type="match status" value="1"/>
</dbReference>
<dbReference type="OrthoDB" id="668115at2"/>
<dbReference type="EMBL" id="LKTP01000014">
    <property type="protein sequence ID" value="KRG28856.1"/>
    <property type="molecule type" value="Genomic_DNA"/>
</dbReference>